<dbReference type="GeneID" id="16074074"/>
<dbReference type="SUPFAM" id="SSF103506">
    <property type="entry name" value="Mitochondrial carrier"/>
    <property type="match status" value="1"/>
</dbReference>
<dbReference type="PROSITE" id="PS50920">
    <property type="entry name" value="SOLCAR"/>
    <property type="match status" value="1"/>
</dbReference>
<accession>F2UBR8</accession>
<keyword evidence="2 4" id="KW-0812">Transmembrane</keyword>
<dbReference type="InterPro" id="IPR018108">
    <property type="entry name" value="MCP_transmembrane"/>
</dbReference>
<feature type="repeat" description="Solcar" evidence="4">
    <location>
        <begin position="118"/>
        <end position="205"/>
    </location>
</feature>
<dbReference type="EMBL" id="GL832967">
    <property type="protein sequence ID" value="EGD73934.1"/>
    <property type="molecule type" value="Genomic_DNA"/>
</dbReference>
<evidence type="ECO:0000256" key="1">
    <source>
        <dbReference type="ARBA" id="ARBA00004141"/>
    </source>
</evidence>
<dbReference type="GO" id="GO:0016020">
    <property type="term" value="C:membrane"/>
    <property type="evidence" value="ECO:0007669"/>
    <property type="project" value="UniProtKB-SubCell"/>
</dbReference>
<reference evidence="6" key="1">
    <citation type="submission" date="2009-08" db="EMBL/GenBank/DDBJ databases">
        <title>Annotation of Salpingoeca rosetta.</title>
        <authorList>
            <consortium name="The Broad Institute Genome Sequencing Platform"/>
            <person name="Russ C."/>
            <person name="Cuomo C."/>
            <person name="Burger G."/>
            <person name="Gray M.W."/>
            <person name="Holland P.W.H."/>
            <person name="King N."/>
            <person name="Lang F.B.F."/>
            <person name="Roger A.J."/>
            <person name="Ruiz-Trillo I."/>
            <person name="Young S.K."/>
            <person name="Zeng Q."/>
            <person name="Gargeya S."/>
            <person name="Alvarado L."/>
            <person name="Berlin A."/>
            <person name="Chapman S.B."/>
            <person name="Chen Z."/>
            <person name="Freedman E."/>
            <person name="Gellesch M."/>
            <person name="Goldberg J."/>
            <person name="Griggs A."/>
            <person name="Gujja S."/>
            <person name="Heilman E."/>
            <person name="Heiman D."/>
            <person name="Howarth C."/>
            <person name="Mehta T."/>
            <person name="Neiman D."/>
            <person name="Pearson M."/>
            <person name="Roberts A."/>
            <person name="Saif S."/>
            <person name="Shea T."/>
            <person name="Shenoy N."/>
            <person name="Sisk P."/>
            <person name="Stolte C."/>
            <person name="Sykes S."/>
            <person name="White J."/>
            <person name="Yandava C."/>
            <person name="Haas B."/>
            <person name="Nusbaum C."/>
            <person name="Birren B."/>
        </authorList>
    </citation>
    <scope>NUCLEOTIDE SEQUENCE [LARGE SCALE GENOMIC DNA]</scope>
    <source>
        <strain evidence="6">ATCC 50818</strain>
    </source>
</reference>
<protein>
    <submittedName>
        <fullName evidence="6">Uncharacterized protein</fullName>
    </submittedName>
</protein>
<evidence type="ECO:0000256" key="2">
    <source>
        <dbReference type="ARBA" id="ARBA00022692"/>
    </source>
</evidence>
<keyword evidence="7" id="KW-1185">Reference proteome</keyword>
<evidence type="ECO:0000256" key="4">
    <source>
        <dbReference type="PROSITE-ProRule" id="PRU00282"/>
    </source>
</evidence>
<dbReference type="InParanoid" id="F2UBR8"/>
<gene>
    <name evidence="6" type="ORF">PTSG_05629</name>
</gene>
<dbReference type="Pfam" id="PF00153">
    <property type="entry name" value="Mito_carr"/>
    <property type="match status" value="1"/>
</dbReference>
<dbReference type="KEGG" id="sre:PTSG_05629"/>
<comment type="similarity">
    <text evidence="5">Belongs to the mitochondrial carrier (TC 2.A.29) family.</text>
</comment>
<name>F2UBR8_SALR5</name>
<evidence type="ECO:0000256" key="3">
    <source>
        <dbReference type="ARBA" id="ARBA00023136"/>
    </source>
</evidence>
<keyword evidence="3 4" id="KW-0472">Membrane</keyword>
<proteinExistence type="inferred from homology"/>
<evidence type="ECO:0000256" key="5">
    <source>
        <dbReference type="RuleBase" id="RU000488"/>
    </source>
</evidence>
<dbReference type="Gene3D" id="1.50.40.10">
    <property type="entry name" value="Mitochondrial carrier domain"/>
    <property type="match status" value="1"/>
</dbReference>
<organism evidence="7">
    <name type="scientific">Salpingoeca rosetta (strain ATCC 50818 / BSB-021)</name>
    <dbReference type="NCBI Taxonomy" id="946362"/>
    <lineage>
        <taxon>Eukaryota</taxon>
        <taxon>Choanoflagellata</taxon>
        <taxon>Craspedida</taxon>
        <taxon>Salpingoecidae</taxon>
        <taxon>Salpingoeca</taxon>
    </lineage>
</organism>
<dbReference type="InterPro" id="IPR023395">
    <property type="entry name" value="MCP_dom_sf"/>
</dbReference>
<evidence type="ECO:0000313" key="7">
    <source>
        <dbReference type="Proteomes" id="UP000007799"/>
    </source>
</evidence>
<dbReference type="AlphaFoldDB" id="F2UBR8"/>
<dbReference type="RefSeq" id="XP_004993497.1">
    <property type="nucleotide sequence ID" value="XM_004993440.1"/>
</dbReference>
<evidence type="ECO:0000313" key="6">
    <source>
        <dbReference type="EMBL" id="EGD73934.1"/>
    </source>
</evidence>
<sequence length="306" mass="33432">MTDIAINLASNAVWATMVELPKVGLLLPLENMKLWFACSSDLKVPGINFSSMGALIKSLRQTVSVRALWRASFAFALHDLALQSLVPRVTSVVTDLVTIIAGRGQNDSRQAKPLSGWQRFLASVTIGTTSFFVSSLIALPLQSAFVHLSTDILSTATYSSLPSFFLTMVREHGVSSLFRGWQVLLARSFVLSLLRFAIRSNIQPPRDPLMSGVFVFGILSGPDVVLVPFDALLQRVIIGPKTVSGWAWCSHLLTTKCPVRLYDSFSTVLVINAINALTTSLSAYAQTVLAPNARRVSSEDDMDERD</sequence>
<comment type="subcellular location">
    <subcellularLocation>
        <location evidence="1">Membrane</location>
        <topology evidence="1">Multi-pass membrane protein</topology>
    </subcellularLocation>
</comment>
<keyword evidence="5" id="KW-0813">Transport</keyword>
<dbReference type="Proteomes" id="UP000007799">
    <property type="component" value="Unassembled WGS sequence"/>
</dbReference>